<dbReference type="PANTHER" id="PTHR43762">
    <property type="entry name" value="L-GULONOLACTONE OXIDASE"/>
    <property type="match status" value="1"/>
</dbReference>
<dbReference type="EC" id="1.1.3.37" evidence="2"/>
<evidence type="ECO:0000256" key="2">
    <source>
        <dbReference type="ARBA" id="ARBA00013136"/>
    </source>
</evidence>
<dbReference type="AlphaFoldDB" id="A0A9P4YUE8"/>
<evidence type="ECO:0000259" key="6">
    <source>
        <dbReference type="PROSITE" id="PS51387"/>
    </source>
</evidence>
<dbReference type="InterPro" id="IPR016167">
    <property type="entry name" value="FAD-bd_PCMH_sub1"/>
</dbReference>
<feature type="chain" id="PRO_5040156653" description="D-arabinono-1,4-lactone oxidase" evidence="5">
    <location>
        <begin position="25"/>
        <end position="496"/>
    </location>
</feature>
<evidence type="ECO:0000256" key="5">
    <source>
        <dbReference type="SAM" id="SignalP"/>
    </source>
</evidence>
<dbReference type="OrthoDB" id="610608at2759"/>
<evidence type="ECO:0000256" key="4">
    <source>
        <dbReference type="ARBA" id="ARBA00033418"/>
    </source>
</evidence>
<organism evidence="7 8">
    <name type="scientific">Geosmithia morbida</name>
    <dbReference type="NCBI Taxonomy" id="1094350"/>
    <lineage>
        <taxon>Eukaryota</taxon>
        <taxon>Fungi</taxon>
        <taxon>Dikarya</taxon>
        <taxon>Ascomycota</taxon>
        <taxon>Pezizomycotina</taxon>
        <taxon>Sordariomycetes</taxon>
        <taxon>Hypocreomycetidae</taxon>
        <taxon>Hypocreales</taxon>
        <taxon>Bionectriaceae</taxon>
        <taxon>Geosmithia</taxon>
    </lineage>
</organism>
<dbReference type="Pfam" id="PF04030">
    <property type="entry name" value="ALO"/>
    <property type="match status" value="1"/>
</dbReference>
<dbReference type="SUPFAM" id="SSF56176">
    <property type="entry name" value="FAD-binding/transporter-associated domain-like"/>
    <property type="match status" value="1"/>
</dbReference>
<dbReference type="InterPro" id="IPR007173">
    <property type="entry name" value="ALO_C"/>
</dbReference>
<reference evidence="7" key="1">
    <citation type="submission" date="2020-03" db="EMBL/GenBank/DDBJ databases">
        <title>Site-based positive gene gene selection in Geosmithia morbida across the United States reveals a broad range of putative effectors and factors for local host and environmental adapation.</title>
        <authorList>
            <person name="Onufrak A."/>
            <person name="Murdoch R.W."/>
            <person name="Gazis R."/>
            <person name="Huff M."/>
            <person name="Staton M."/>
            <person name="Klingeman W."/>
            <person name="Hadziabdic D."/>
        </authorList>
    </citation>
    <scope>NUCLEOTIDE SEQUENCE</scope>
    <source>
        <strain evidence="7">1262</strain>
    </source>
</reference>
<dbReference type="Proteomes" id="UP000749293">
    <property type="component" value="Unassembled WGS sequence"/>
</dbReference>
<evidence type="ECO:0000256" key="1">
    <source>
        <dbReference type="ARBA" id="ARBA00005083"/>
    </source>
</evidence>
<feature type="signal peptide" evidence="5">
    <location>
        <begin position="1"/>
        <end position="24"/>
    </location>
</feature>
<keyword evidence="5" id="KW-0732">Signal</keyword>
<dbReference type="InterPro" id="IPR036318">
    <property type="entry name" value="FAD-bd_PCMH-like_sf"/>
</dbReference>
<dbReference type="Gene3D" id="3.30.465.10">
    <property type="match status" value="1"/>
</dbReference>
<comment type="caution">
    <text evidence="7">The sequence shown here is derived from an EMBL/GenBank/DDBJ whole genome shotgun (WGS) entry which is preliminary data.</text>
</comment>
<dbReference type="Gene3D" id="3.30.70.2520">
    <property type="match status" value="1"/>
</dbReference>
<dbReference type="InterPro" id="IPR016166">
    <property type="entry name" value="FAD-bd_PCMH"/>
</dbReference>
<dbReference type="InterPro" id="IPR006094">
    <property type="entry name" value="Oxid_FAD_bind_N"/>
</dbReference>
<name>A0A9P4YUE8_9HYPO</name>
<dbReference type="InterPro" id="IPR010031">
    <property type="entry name" value="FAD_lactone_oxidase-like"/>
</dbReference>
<dbReference type="PROSITE" id="PS51387">
    <property type="entry name" value="FAD_PCMH"/>
    <property type="match status" value="1"/>
</dbReference>
<accession>A0A9P4YUE8</accession>
<proteinExistence type="predicted"/>
<dbReference type="GO" id="GO:0071949">
    <property type="term" value="F:FAD binding"/>
    <property type="evidence" value="ECO:0007669"/>
    <property type="project" value="InterPro"/>
</dbReference>
<evidence type="ECO:0000313" key="8">
    <source>
        <dbReference type="Proteomes" id="UP000749293"/>
    </source>
</evidence>
<keyword evidence="3" id="KW-0560">Oxidoreductase</keyword>
<evidence type="ECO:0000313" key="7">
    <source>
        <dbReference type="EMBL" id="KAF4121871.1"/>
    </source>
</evidence>
<dbReference type="InterPro" id="IPR016169">
    <property type="entry name" value="FAD-bd_PCMH_sub2"/>
</dbReference>
<dbReference type="EMBL" id="JAANYQ010000011">
    <property type="protein sequence ID" value="KAF4121871.1"/>
    <property type="molecule type" value="Genomic_DNA"/>
</dbReference>
<dbReference type="RefSeq" id="XP_035320523.1">
    <property type="nucleotide sequence ID" value="XM_035463692.1"/>
</dbReference>
<dbReference type="Gene3D" id="3.30.43.10">
    <property type="entry name" value="Uridine Diphospho-n-acetylenolpyruvylglucosamine Reductase, domain 2"/>
    <property type="match status" value="1"/>
</dbReference>
<gene>
    <name evidence="7" type="ORF">GMORB2_1711</name>
</gene>
<dbReference type="GO" id="GO:0003885">
    <property type="term" value="F:D-arabinono-1,4-lactone oxidase activity"/>
    <property type="evidence" value="ECO:0007669"/>
    <property type="project" value="UniProtKB-EC"/>
</dbReference>
<feature type="domain" description="FAD-binding PCMH-type" evidence="6">
    <location>
        <begin position="34"/>
        <end position="209"/>
    </location>
</feature>
<sequence>MFGTRASTGSTLLSLLALIHQGLAHHWFNWQEYVGCKSTGYFVPEDEAHLVDWVKEQYALKTLLRPVGNGHGFGNLTLCVNEGETERDSYILSLSNLDHLQVNDDSTVTFGAGWDLIDLMPALQERGLQVQNLGSEKVQNYIGAATTGTHGTGKDNQNIASQIAGLRVLDTQGNIHAIDGSTPDLVNAYSIGIGAMGIVVEATIRVEPLSFVKRTSRVIRSSSTNTTELYERIASISDEYEQVTVFGPSLDWDVEKQELVLNADLIIMSWEDTDYSGSRNCSENYCANLCGPCDRDFFCYDYKNDATSTPPQGVCNRHFYTEFEHFLPIEHLVEAGTEYLEHAKSQEKRMIPYQNEDISVTKDPGFLTDDVTVITRFVKADENWLSPVNSDNLHSSASGIFFTLEYDWNSWYNNYTKMWFYEDLASEFISKFGEKYNARPHWNKMMWHNETYTEFIYPKLNRWLDIQEKMDPNCQLVNPFLIKTLGIDRCRDVFDN</sequence>
<evidence type="ECO:0000256" key="3">
    <source>
        <dbReference type="ARBA" id="ARBA00023002"/>
    </source>
</evidence>
<dbReference type="Pfam" id="PF01565">
    <property type="entry name" value="FAD_binding_4"/>
    <property type="match status" value="1"/>
</dbReference>
<dbReference type="GO" id="GO:0016020">
    <property type="term" value="C:membrane"/>
    <property type="evidence" value="ECO:0007669"/>
    <property type="project" value="InterPro"/>
</dbReference>
<comment type="pathway">
    <text evidence="1">Cofactor biosynthesis; D-erythroascorbate biosynthesis; dehydro-D-arabinono-1,4-lactone from D-arabinose: step 2/2.</text>
</comment>
<dbReference type="GeneID" id="55967941"/>
<dbReference type="PANTHER" id="PTHR43762:SF1">
    <property type="entry name" value="D-ARABINONO-1,4-LACTONE OXIDASE"/>
    <property type="match status" value="1"/>
</dbReference>
<keyword evidence="8" id="KW-1185">Reference proteome</keyword>
<protein>
    <recommendedName>
        <fullName evidence="2">D-arabinono-1,4-lactone oxidase</fullName>
        <ecNumber evidence="2">1.1.3.37</ecNumber>
    </recommendedName>
    <alternativeName>
        <fullName evidence="4">L-galactono-gamma-lactone oxidase</fullName>
    </alternativeName>
</protein>